<dbReference type="InterPro" id="IPR011990">
    <property type="entry name" value="TPR-like_helical_dom_sf"/>
</dbReference>
<dbReference type="NCBIfam" id="TIGR00756">
    <property type="entry name" value="PPR"/>
    <property type="match status" value="6"/>
</dbReference>
<evidence type="ECO:0000313" key="5">
    <source>
        <dbReference type="EMBL" id="CAK9158451.1"/>
    </source>
</evidence>
<keyword evidence="2" id="KW-0677">Repeat</keyword>
<dbReference type="Proteomes" id="UP001642360">
    <property type="component" value="Unassembled WGS sequence"/>
</dbReference>
<evidence type="ECO:0000256" key="2">
    <source>
        <dbReference type="ARBA" id="ARBA00022737"/>
    </source>
</evidence>
<sequence length="554" mass="63724">MVIRSLSSCSRTIRHLFHSFLQFHLSKLHQPKGHFVLSPPLPSHHSTTHNLSRPFSSQPLSSQPPDPDPPSPSPELVNELSRILSDYRSPHHDIESALTSFSSQISTNLVEQVLKRCKNLGFSAHGFFLWAQRLPGFSHNKESYHILVDILGSSKQFPLLWDFLVAIRDTQCCEISQEIFWLVFRGYSRANLPADAIRAFNKMVDFGTEPGIDDLDQLLYVLCKRKHVRHAQQFFDKVKHEFEPSVKTYSILMRGWGDIGEPDETRKLFDEMLERGCLVDVPAYNSVLESLCKGGNVDEAHKLFREMRSKGLEPDGFTYAIFIHASCEANDIHSAFRVLDRMKRYDLVPNVFTLNCIIKKLCKSDKVEEAYQLLDEMIERGVRPDVWSYNAILAFHCDHNEVNRALRLISRMDQDFCQLDRHTYNMVLKMLIRVGRFDRAAKVWESMEERGFYPSVSTYAVMVHGLSKKKGKLEEACKYFEMMIDEGISPYHSTCELLRNKLIGLGFSEQTQILADKMERSTSCSVQELSSIVRGNKACSRMRSAEEYTDESDE</sequence>
<feature type="repeat" description="PPR" evidence="3">
    <location>
        <begin position="315"/>
        <end position="349"/>
    </location>
</feature>
<comment type="caution">
    <text evidence="5">The sequence shown here is derived from an EMBL/GenBank/DDBJ whole genome shotgun (WGS) entry which is preliminary data.</text>
</comment>
<dbReference type="Pfam" id="PF13041">
    <property type="entry name" value="PPR_2"/>
    <property type="match status" value="3"/>
</dbReference>
<dbReference type="AlphaFoldDB" id="A0ABC8SMN3"/>
<feature type="compositionally biased region" description="Low complexity" evidence="4">
    <location>
        <begin position="51"/>
        <end position="61"/>
    </location>
</feature>
<accession>A0ABC8SMN3</accession>
<feature type="repeat" description="PPR" evidence="3">
    <location>
        <begin position="280"/>
        <end position="314"/>
    </location>
</feature>
<evidence type="ECO:0000256" key="3">
    <source>
        <dbReference type="PROSITE-ProRule" id="PRU00708"/>
    </source>
</evidence>
<dbReference type="EMBL" id="CAUOFW020003170">
    <property type="protein sequence ID" value="CAK9158451.1"/>
    <property type="molecule type" value="Genomic_DNA"/>
</dbReference>
<protein>
    <recommendedName>
        <fullName evidence="7">Pentatricopeptide repeat-containing protein</fullName>
    </recommendedName>
</protein>
<feature type="repeat" description="PPR" evidence="3">
    <location>
        <begin position="245"/>
        <end position="279"/>
    </location>
</feature>
<reference evidence="5 6" key="1">
    <citation type="submission" date="2024-02" db="EMBL/GenBank/DDBJ databases">
        <authorList>
            <person name="Vignale AGUSTIN F."/>
            <person name="Sosa J E."/>
            <person name="Modenutti C."/>
        </authorList>
    </citation>
    <scope>NUCLEOTIDE SEQUENCE [LARGE SCALE GENOMIC DNA]</scope>
</reference>
<feature type="repeat" description="PPR" evidence="3">
    <location>
        <begin position="420"/>
        <end position="454"/>
    </location>
</feature>
<dbReference type="Pfam" id="PF01535">
    <property type="entry name" value="PPR"/>
    <property type="match status" value="2"/>
</dbReference>
<name>A0ABC8SMN3_9AQUA</name>
<feature type="repeat" description="PPR" evidence="3">
    <location>
        <begin position="350"/>
        <end position="384"/>
    </location>
</feature>
<dbReference type="PROSITE" id="PS51375">
    <property type="entry name" value="PPR"/>
    <property type="match status" value="7"/>
</dbReference>
<keyword evidence="6" id="KW-1185">Reference proteome</keyword>
<evidence type="ECO:0000256" key="4">
    <source>
        <dbReference type="SAM" id="MobiDB-lite"/>
    </source>
</evidence>
<gene>
    <name evidence="5" type="ORF">ILEXP_LOCUS27094</name>
</gene>
<proteinExistence type="inferred from homology"/>
<evidence type="ECO:0000313" key="6">
    <source>
        <dbReference type="Proteomes" id="UP001642360"/>
    </source>
</evidence>
<dbReference type="InterPro" id="IPR002885">
    <property type="entry name" value="PPR_rpt"/>
</dbReference>
<organism evidence="5 6">
    <name type="scientific">Ilex paraguariensis</name>
    <name type="common">yerba mate</name>
    <dbReference type="NCBI Taxonomy" id="185542"/>
    <lineage>
        <taxon>Eukaryota</taxon>
        <taxon>Viridiplantae</taxon>
        <taxon>Streptophyta</taxon>
        <taxon>Embryophyta</taxon>
        <taxon>Tracheophyta</taxon>
        <taxon>Spermatophyta</taxon>
        <taxon>Magnoliopsida</taxon>
        <taxon>eudicotyledons</taxon>
        <taxon>Gunneridae</taxon>
        <taxon>Pentapetalae</taxon>
        <taxon>asterids</taxon>
        <taxon>campanulids</taxon>
        <taxon>Aquifoliales</taxon>
        <taxon>Aquifoliaceae</taxon>
        <taxon>Ilex</taxon>
    </lineage>
</organism>
<feature type="repeat" description="PPR" evidence="3">
    <location>
        <begin position="455"/>
        <end position="490"/>
    </location>
</feature>
<evidence type="ECO:0000256" key="1">
    <source>
        <dbReference type="ARBA" id="ARBA00007626"/>
    </source>
</evidence>
<feature type="region of interest" description="Disordered" evidence="4">
    <location>
        <begin position="36"/>
        <end position="76"/>
    </location>
</feature>
<evidence type="ECO:0008006" key="7">
    <source>
        <dbReference type="Google" id="ProtNLM"/>
    </source>
</evidence>
<feature type="repeat" description="PPR" evidence="3">
    <location>
        <begin position="176"/>
        <end position="210"/>
    </location>
</feature>
<comment type="similarity">
    <text evidence="1">Belongs to the PPR family. P subfamily.</text>
</comment>
<dbReference type="PANTHER" id="PTHR47941">
    <property type="entry name" value="PENTATRICOPEPTIDE REPEAT-CONTAINING PROTEIN 3, MITOCHONDRIAL"/>
    <property type="match status" value="1"/>
</dbReference>
<feature type="compositionally biased region" description="Pro residues" evidence="4">
    <location>
        <begin position="62"/>
        <end position="73"/>
    </location>
</feature>
<dbReference type="Gene3D" id="1.25.40.10">
    <property type="entry name" value="Tetratricopeptide repeat domain"/>
    <property type="match status" value="4"/>
</dbReference>